<accession>A0A2G9Z136</accession>
<reference evidence="2 3" key="1">
    <citation type="submission" date="2017-09" db="EMBL/GenBank/DDBJ databases">
        <title>Depth-based differentiation of microbial function through sediment-hosted aquifers and enrichment of novel symbionts in the deep terrestrial subsurface.</title>
        <authorList>
            <person name="Probst A.J."/>
            <person name="Ladd B."/>
            <person name="Jarett J.K."/>
            <person name="Geller-Mcgrath D.E."/>
            <person name="Sieber C.M."/>
            <person name="Emerson J.B."/>
            <person name="Anantharaman K."/>
            <person name="Thomas B.C."/>
            <person name="Malmstrom R."/>
            <person name="Stieglmeier M."/>
            <person name="Klingl A."/>
            <person name="Woyke T."/>
            <person name="Ryan C.M."/>
            <person name="Banfield J.F."/>
        </authorList>
    </citation>
    <scope>NUCLEOTIDE SEQUENCE [LARGE SCALE GENOMIC DNA]</scope>
    <source>
        <strain evidence="2">CG23_combo_of_CG06-09_8_20_14_all_36_12</strain>
    </source>
</reference>
<dbReference type="Proteomes" id="UP000228681">
    <property type="component" value="Unassembled WGS sequence"/>
</dbReference>
<name>A0A2G9Z136_9BACT</name>
<dbReference type="SUPFAM" id="SSF143422">
    <property type="entry name" value="Transposase IS200-like"/>
    <property type="match status" value="1"/>
</dbReference>
<dbReference type="Gene3D" id="3.30.70.1290">
    <property type="entry name" value="Transposase IS200-like"/>
    <property type="match status" value="1"/>
</dbReference>
<dbReference type="InterPro" id="IPR036515">
    <property type="entry name" value="Transposase_17_sf"/>
</dbReference>
<dbReference type="GO" id="GO:0003677">
    <property type="term" value="F:DNA binding"/>
    <property type="evidence" value="ECO:0007669"/>
    <property type="project" value="InterPro"/>
</dbReference>
<evidence type="ECO:0000259" key="1">
    <source>
        <dbReference type="SMART" id="SM01321"/>
    </source>
</evidence>
<dbReference type="PANTHER" id="PTHR34322:SF2">
    <property type="entry name" value="TRANSPOSASE IS200-LIKE DOMAIN-CONTAINING PROTEIN"/>
    <property type="match status" value="1"/>
</dbReference>
<feature type="domain" description="Transposase IS200-like" evidence="1">
    <location>
        <begin position="9"/>
        <end position="154"/>
    </location>
</feature>
<evidence type="ECO:0000313" key="3">
    <source>
        <dbReference type="Proteomes" id="UP000228681"/>
    </source>
</evidence>
<organism evidence="2 3">
    <name type="scientific">Candidatus Nealsonbacteria bacterium CG23_combo_of_CG06-09_8_20_14_all_36_12</name>
    <dbReference type="NCBI Taxonomy" id="1974718"/>
    <lineage>
        <taxon>Bacteria</taxon>
        <taxon>Candidatus Nealsoniibacteriota</taxon>
    </lineage>
</organism>
<dbReference type="GO" id="GO:0006313">
    <property type="term" value="P:DNA transposition"/>
    <property type="evidence" value="ECO:0007669"/>
    <property type="project" value="InterPro"/>
</dbReference>
<comment type="caution">
    <text evidence="2">The sequence shown here is derived from an EMBL/GenBank/DDBJ whole genome shotgun (WGS) entry which is preliminary data.</text>
</comment>
<dbReference type="InterPro" id="IPR002686">
    <property type="entry name" value="Transposase_17"/>
</dbReference>
<dbReference type="Pfam" id="PF01797">
    <property type="entry name" value="Y1_Tnp"/>
    <property type="match status" value="1"/>
</dbReference>
<dbReference type="SMART" id="SM01321">
    <property type="entry name" value="Y1_Tnp"/>
    <property type="match status" value="1"/>
</dbReference>
<protein>
    <recommendedName>
        <fullName evidence="1">Transposase IS200-like domain-containing protein</fullName>
    </recommendedName>
</protein>
<dbReference type="AlphaFoldDB" id="A0A2G9Z136"/>
<proteinExistence type="predicted"/>
<evidence type="ECO:0000313" key="2">
    <source>
        <dbReference type="EMBL" id="PIP25194.1"/>
    </source>
</evidence>
<dbReference type="PANTHER" id="PTHR34322">
    <property type="entry name" value="TRANSPOSASE, Y1_TNP DOMAIN-CONTAINING"/>
    <property type="match status" value="1"/>
</dbReference>
<dbReference type="GO" id="GO:0004803">
    <property type="term" value="F:transposase activity"/>
    <property type="evidence" value="ECO:0007669"/>
    <property type="project" value="InterPro"/>
</dbReference>
<gene>
    <name evidence="2" type="ORF">COX34_00115</name>
</gene>
<sequence length="239" mass="28171">MPTKRPQLANGEIYHIVIRTMEGLKLFRNEKDYLRMIHDLFVFNNRVSTSSSYRNTINKSGLDPDLLPRKNQIRRRLLVEILAFCLMPNHVHLLVRQLQDNGISKFMQKIGAGYGGYYNKKYKRNGHLFQGKYRIVHIKNDKQLITIFVYIHTNPTAILVPYWKERGIKGRDLKKIIKFLENYRWSSYSDYLGNKIFPSVTSREFLTETVGGIKGARRFVNDWLQFKKEIADLDKIALE</sequence>
<dbReference type="EMBL" id="PCRS01000001">
    <property type="protein sequence ID" value="PIP25194.1"/>
    <property type="molecule type" value="Genomic_DNA"/>
</dbReference>